<feature type="compositionally biased region" description="Pro residues" evidence="3">
    <location>
        <begin position="148"/>
        <end position="158"/>
    </location>
</feature>
<evidence type="ECO:0000256" key="2">
    <source>
        <dbReference type="PROSITE-ProRule" id="PRU00047"/>
    </source>
</evidence>
<dbReference type="Pfam" id="PF00098">
    <property type="entry name" value="zf-CCHC"/>
    <property type="match status" value="1"/>
</dbReference>
<dbReference type="InterPro" id="IPR054465">
    <property type="entry name" value="Integrase_p58-like_C"/>
</dbReference>
<evidence type="ECO:0000313" key="7">
    <source>
        <dbReference type="Proteomes" id="UP000504611"/>
    </source>
</evidence>
<feature type="non-terminal residue" evidence="8">
    <location>
        <position position="1"/>
    </location>
</feature>
<dbReference type="InterPro" id="IPR012337">
    <property type="entry name" value="RNaseH-like_sf"/>
</dbReference>
<accession>A0A6I9P1L1</accession>
<keyword evidence="7" id="KW-1185">Reference proteome</keyword>
<evidence type="ECO:0000259" key="4">
    <source>
        <dbReference type="PROSITE" id="PS50158"/>
    </source>
</evidence>
<dbReference type="SMART" id="SM00343">
    <property type="entry name" value="ZnF_C2HC"/>
    <property type="match status" value="1"/>
</dbReference>
<dbReference type="GO" id="GO:0015074">
    <property type="term" value="P:DNA integration"/>
    <property type="evidence" value="ECO:0007669"/>
    <property type="project" value="InterPro"/>
</dbReference>
<dbReference type="InterPro" id="IPR036875">
    <property type="entry name" value="Znf_CCHC_sf"/>
</dbReference>
<dbReference type="Gene3D" id="4.10.60.10">
    <property type="entry name" value="Zinc finger, CCHC-type"/>
    <property type="match status" value="1"/>
</dbReference>
<keyword evidence="2" id="KW-0863">Zinc-finger</keyword>
<dbReference type="InterPro" id="IPR036397">
    <property type="entry name" value="RNaseH_sf"/>
</dbReference>
<feature type="non-terminal residue" evidence="8">
    <location>
        <position position="914"/>
    </location>
</feature>
<feature type="region of interest" description="Disordered" evidence="3">
    <location>
        <begin position="116"/>
        <end position="162"/>
    </location>
</feature>
<reference evidence="8" key="1">
    <citation type="submission" date="2025-08" db="UniProtKB">
        <authorList>
            <consortium name="RefSeq"/>
        </authorList>
    </citation>
    <scope>IDENTIFICATION</scope>
    <source>
        <tissue evidence="8">Muscle</tissue>
    </source>
</reference>
<dbReference type="AlphaFoldDB" id="A0A6I9P1L1"/>
<dbReference type="PROSITE" id="PS50804">
    <property type="entry name" value="SCAN_BOX"/>
    <property type="match status" value="1"/>
</dbReference>
<dbReference type="Gene3D" id="2.40.70.10">
    <property type="entry name" value="Acid Proteases"/>
    <property type="match status" value="1"/>
</dbReference>
<feature type="domain" description="SCAN box" evidence="5">
    <location>
        <begin position="34"/>
        <end position="110"/>
    </location>
</feature>
<dbReference type="Pfam" id="PF17921">
    <property type="entry name" value="Integrase_H2C2"/>
    <property type="match status" value="1"/>
</dbReference>
<dbReference type="RefSeq" id="XP_010780416.1">
    <property type="nucleotide sequence ID" value="XM_010782114.1"/>
</dbReference>
<dbReference type="Pfam" id="PF22938">
    <property type="entry name" value="Integrase_p58_C"/>
    <property type="match status" value="1"/>
</dbReference>
<dbReference type="SMART" id="SM00431">
    <property type="entry name" value="SCAN"/>
    <property type="match status" value="1"/>
</dbReference>
<dbReference type="InterPro" id="IPR038269">
    <property type="entry name" value="SCAN_sf"/>
</dbReference>
<dbReference type="InterPro" id="IPR041588">
    <property type="entry name" value="Integrase_H2C2"/>
</dbReference>
<sequence>LAAHSLPAASRHVYRHLRKAILDRLGSTPEGHCRRFRALPFEDADRPFSYAQRLLDAASRWLQLGVRSAEEVVGQVALEQLIAGLPSSTANWVQCHRPANLEAAVVLAEDHLSLPRRSMKEEPRPPAVSVGRPVPAPRRRFPGAAALPSPPSHGPNPAAPTLSPLALPYPPVFISPQSPAYASGRPAPRGAPQTSGQDCWRCGQPGHFRRECPLMEVGQLVRVAGPPVASPDLEGTYRIPVCIQGCTHQALMDTGCNQTMIHQHLVRTGALIEASWVKVRCVHGDIHQYPEVTLEISYKGKKHRVRAGVSTRLTHPLILGTNWPGFAKLAGAMGVRSRTAGKCELCAVFSGESEAADDIEGETDTEGAAEVPLDPLVFPVEDFPLEQSRDETLQHAFGQVVSIDGSQLHPNAALTHPHFTVVRDRLYRVSHDTQTGEINTQLLVPKSRREMVFQAAHYNPMSGHLGYDKSLHRIMARFYWPGIRADVKRWCASCRECQLVNPPAIPRAPLRPLPLIEVPFERVGMDLIGPLDRSARGYRFVLVLVDYATRYPEAVPLRNISAKSVAQALFHIISRVGIPKEILTDQGTQFMSRTLRELYELLGVHSIRTSVYHPQTDGLVERFNKTLKNMVRKFVHEDSRNWDKWLDPLLFAVREVPQSSTGFSPFELLFGRKPRGVLDLVKENWEEGPSTSKNEIQYVMDLRAKLHSLGQISRENLLQAQERQQRLYNRGSKLRQFSPGDKVLVLLPSSSSKLLAKWQGRFVVTRRVGDVDYEVVRSDRGGATQIYHLNLLKAWREVASVSLATTVIERDELGPEVIKSNKVAPVCCGDNLSPGQRADVASLQRQFANEFSMLPGRTSLIHHRIETPPGMAIRSRPYRLPEHRRKIVQAELQAMLEMGVIEESTSDWCCPVVL</sequence>
<dbReference type="GO" id="GO:0003676">
    <property type="term" value="F:nucleic acid binding"/>
    <property type="evidence" value="ECO:0007669"/>
    <property type="project" value="InterPro"/>
</dbReference>
<dbReference type="InterPro" id="IPR001584">
    <property type="entry name" value="Integrase_cat-core"/>
</dbReference>
<dbReference type="PANTHER" id="PTHR37984">
    <property type="entry name" value="PROTEIN CBG26694"/>
    <property type="match status" value="1"/>
</dbReference>
<dbReference type="FunFam" id="1.10.340.70:FF:000001">
    <property type="entry name" value="Retrovirus-related Pol polyprotein from transposon gypsy-like Protein"/>
    <property type="match status" value="1"/>
</dbReference>
<dbReference type="Proteomes" id="UP000504611">
    <property type="component" value="Unplaced"/>
</dbReference>
<dbReference type="PANTHER" id="PTHR37984:SF15">
    <property type="entry name" value="INTEGRASE CATALYTIC DOMAIN-CONTAINING PROTEIN"/>
    <property type="match status" value="1"/>
</dbReference>
<dbReference type="InterPro" id="IPR050951">
    <property type="entry name" value="Retrovirus_Pol_polyprotein"/>
</dbReference>
<dbReference type="Pfam" id="PF02023">
    <property type="entry name" value="SCAN"/>
    <property type="match status" value="1"/>
</dbReference>
<dbReference type="InterPro" id="IPR003309">
    <property type="entry name" value="SCAN_dom"/>
</dbReference>
<dbReference type="SUPFAM" id="SSF57756">
    <property type="entry name" value="Retrovirus zinc finger-like domains"/>
    <property type="match status" value="1"/>
</dbReference>
<dbReference type="OrthoDB" id="8944327at2759"/>
<evidence type="ECO:0000313" key="8">
    <source>
        <dbReference type="RefSeq" id="XP_010780416.1"/>
    </source>
</evidence>
<dbReference type="GeneID" id="104954910"/>
<evidence type="ECO:0000256" key="3">
    <source>
        <dbReference type="SAM" id="MobiDB-lite"/>
    </source>
</evidence>
<organism evidence="7 8">
    <name type="scientific">Notothenia coriiceps</name>
    <name type="common">black rockcod</name>
    <dbReference type="NCBI Taxonomy" id="8208"/>
    <lineage>
        <taxon>Eukaryota</taxon>
        <taxon>Metazoa</taxon>
        <taxon>Chordata</taxon>
        <taxon>Craniata</taxon>
        <taxon>Vertebrata</taxon>
        <taxon>Euteleostomi</taxon>
        <taxon>Actinopterygii</taxon>
        <taxon>Neopterygii</taxon>
        <taxon>Teleostei</taxon>
        <taxon>Neoteleostei</taxon>
        <taxon>Acanthomorphata</taxon>
        <taxon>Eupercaria</taxon>
        <taxon>Perciformes</taxon>
        <taxon>Notothenioidei</taxon>
        <taxon>Nototheniidae</taxon>
        <taxon>Notothenia</taxon>
    </lineage>
</organism>
<dbReference type="PROSITE" id="PS50994">
    <property type="entry name" value="INTEGRASE"/>
    <property type="match status" value="1"/>
</dbReference>
<dbReference type="GO" id="GO:0008270">
    <property type="term" value="F:zinc ion binding"/>
    <property type="evidence" value="ECO:0007669"/>
    <property type="project" value="UniProtKB-KW"/>
</dbReference>
<keyword evidence="2" id="KW-0479">Metal-binding</keyword>
<dbReference type="SUPFAM" id="SSF50630">
    <property type="entry name" value="Acid proteases"/>
    <property type="match status" value="1"/>
</dbReference>
<gene>
    <name evidence="8" type="primary">LOC104954910</name>
</gene>
<proteinExistence type="predicted"/>
<keyword evidence="2" id="KW-0862">Zinc</keyword>
<feature type="domain" description="Integrase catalytic" evidence="6">
    <location>
        <begin position="515"/>
        <end position="673"/>
    </location>
</feature>
<dbReference type="KEGG" id="ncc:104954910"/>
<dbReference type="FunFam" id="3.30.420.10:FF:000032">
    <property type="entry name" value="Retrovirus-related Pol polyprotein from transposon 297-like Protein"/>
    <property type="match status" value="1"/>
</dbReference>
<evidence type="ECO:0000259" key="5">
    <source>
        <dbReference type="PROSITE" id="PS50804"/>
    </source>
</evidence>
<dbReference type="Pfam" id="PF00665">
    <property type="entry name" value="rve"/>
    <property type="match status" value="1"/>
</dbReference>
<dbReference type="Gene3D" id="3.10.10.10">
    <property type="entry name" value="HIV Type 1 Reverse Transcriptase, subunit A, domain 1"/>
    <property type="match status" value="1"/>
</dbReference>
<dbReference type="InterPro" id="IPR043502">
    <property type="entry name" value="DNA/RNA_pol_sf"/>
</dbReference>
<name>A0A6I9P1L1_9TELE</name>
<feature type="region of interest" description="Disordered" evidence="3">
    <location>
        <begin position="178"/>
        <end position="198"/>
    </location>
</feature>
<dbReference type="Gene3D" id="3.30.420.10">
    <property type="entry name" value="Ribonuclease H-like superfamily/Ribonuclease H"/>
    <property type="match status" value="1"/>
</dbReference>
<dbReference type="SUPFAM" id="SSF47353">
    <property type="entry name" value="Retrovirus capsid dimerization domain-like"/>
    <property type="match status" value="1"/>
</dbReference>
<dbReference type="PROSITE" id="PS50158">
    <property type="entry name" value="ZF_CCHC"/>
    <property type="match status" value="1"/>
</dbReference>
<dbReference type="SUPFAM" id="SSF53098">
    <property type="entry name" value="Ribonuclease H-like"/>
    <property type="match status" value="1"/>
</dbReference>
<dbReference type="InterPro" id="IPR021109">
    <property type="entry name" value="Peptidase_aspartic_dom_sf"/>
</dbReference>
<evidence type="ECO:0000256" key="1">
    <source>
        <dbReference type="ARBA" id="ARBA00039658"/>
    </source>
</evidence>
<dbReference type="InterPro" id="IPR001878">
    <property type="entry name" value="Znf_CCHC"/>
</dbReference>
<protein>
    <recommendedName>
        <fullName evidence="1">Gypsy retrotransposon integrase-like protein 1</fullName>
    </recommendedName>
</protein>
<dbReference type="Gene3D" id="1.10.340.70">
    <property type="match status" value="1"/>
</dbReference>
<feature type="domain" description="CCHC-type" evidence="4">
    <location>
        <begin position="199"/>
        <end position="213"/>
    </location>
</feature>
<dbReference type="Gene3D" id="1.10.4020.10">
    <property type="entry name" value="DNA breaking-rejoining enzymes"/>
    <property type="match status" value="1"/>
</dbReference>
<dbReference type="SUPFAM" id="SSF56672">
    <property type="entry name" value="DNA/RNA polymerases"/>
    <property type="match status" value="1"/>
</dbReference>
<evidence type="ECO:0000259" key="6">
    <source>
        <dbReference type="PROSITE" id="PS50994"/>
    </source>
</evidence>